<keyword evidence="3" id="KW-0647">Proteasome</keyword>
<comment type="similarity">
    <text evidence="1">Belongs to the AAA ATPase family.</text>
</comment>
<evidence type="ECO:0000259" key="2">
    <source>
        <dbReference type="SMART" id="SM00382"/>
    </source>
</evidence>
<name>D6PBK3_9ARCH</name>
<dbReference type="PROSITE" id="PS00674">
    <property type="entry name" value="AAA"/>
    <property type="match status" value="1"/>
</dbReference>
<dbReference type="Pfam" id="PF00004">
    <property type="entry name" value="AAA"/>
    <property type="match status" value="1"/>
</dbReference>
<reference evidence="3" key="1">
    <citation type="journal article" date="2010" name="ISME J.">
        <title>Metagenome of the Mediterranean deep chlorophyll maximum studied by direct and fosmid library 454 pyrosequencing.</title>
        <authorList>
            <person name="Ghai R."/>
            <person name="Martin-Cuadrado A.B."/>
            <person name="Molto A.G."/>
            <person name="Heredia I.G."/>
            <person name="Cabrera R."/>
            <person name="Martin J."/>
            <person name="Verdu M."/>
            <person name="Deschamps P."/>
            <person name="Moreira D."/>
            <person name="Lopez-Garcia P."/>
            <person name="Mira A."/>
            <person name="Rodriguez-Valera F."/>
        </authorList>
    </citation>
    <scope>NUCLEOTIDE SEQUENCE</scope>
</reference>
<dbReference type="SMART" id="SM00382">
    <property type="entry name" value="AAA"/>
    <property type="match status" value="1"/>
</dbReference>
<dbReference type="InterPro" id="IPR003960">
    <property type="entry name" value="ATPase_AAA_CS"/>
</dbReference>
<evidence type="ECO:0000313" key="3">
    <source>
        <dbReference type="EMBL" id="ADD93104.1"/>
    </source>
</evidence>
<proteinExistence type="inferred from homology"/>
<dbReference type="InterPro" id="IPR003593">
    <property type="entry name" value="AAA+_ATPase"/>
</dbReference>
<dbReference type="AlphaFoldDB" id="D6PBK3"/>
<dbReference type="EMBL" id="GU942965">
    <property type="protein sequence ID" value="ADD93104.1"/>
    <property type="molecule type" value="Genomic_DNA"/>
</dbReference>
<dbReference type="GO" id="GO:0004176">
    <property type="term" value="F:ATP-dependent peptidase activity"/>
    <property type="evidence" value="ECO:0007669"/>
    <property type="project" value="TreeGrafter"/>
</dbReference>
<dbReference type="GO" id="GO:0000502">
    <property type="term" value="C:proteasome complex"/>
    <property type="evidence" value="ECO:0007669"/>
    <property type="project" value="UniProtKB-KW"/>
</dbReference>
<feature type="domain" description="AAA+ ATPase" evidence="2">
    <location>
        <begin position="260"/>
        <end position="388"/>
    </location>
</feature>
<dbReference type="CDD" id="cd19481">
    <property type="entry name" value="RecA-like_protease"/>
    <property type="match status" value="1"/>
</dbReference>
<dbReference type="Gene3D" id="3.40.50.300">
    <property type="entry name" value="P-loop containing nucleotide triphosphate hydrolases"/>
    <property type="match status" value="1"/>
</dbReference>
<keyword evidence="1" id="KW-0547">Nucleotide-binding</keyword>
<organism evidence="3">
    <name type="scientific">uncultured archaeon MedDCM-OCT-S05-C418</name>
    <dbReference type="NCBI Taxonomy" id="743091"/>
    <lineage>
        <taxon>Archaea</taxon>
        <taxon>environmental samples</taxon>
    </lineage>
</organism>
<dbReference type="SUPFAM" id="SSF52540">
    <property type="entry name" value="P-loop containing nucleoside triphosphate hydrolases"/>
    <property type="match status" value="1"/>
</dbReference>
<dbReference type="GO" id="GO:0006508">
    <property type="term" value="P:proteolysis"/>
    <property type="evidence" value="ECO:0007669"/>
    <property type="project" value="TreeGrafter"/>
</dbReference>
<dbReference type="PANTHER" id="PTHR23076:SF97">
    <property type="entry name" value="ATP-DEPENDENT ZINC METALLOPROTEASE YME1L1"/>
    <property type="match status" value="1"/>
</dbReference>
<dbReference type="PANTHER" id="PTHR23076">
    <property type="entry name" value="METALLOPROTEASE M41 FTSH"/>
    <property type="match status" value="1"/>
</dbReference>
<protein>
    <submittedName>
        <fullName evidence="3">Proteasome activating nucleotidase</fullName>
    </submittedName>
</protein>
<dbReference type="GO" id="GO:0005524">
    <property type="term" value="F:ATP binding"/>
    <property type="evidence" value="ECO:0007669"/>
    <property type="project" value="UniProtKB-KW"/>
</dbReference>
<keyword evidence="1" id="KW-0067">ATP-binding</keyword>
<dbReference type="InterPro" id="IPR003959">
    <property type="entry name" value="ATPase_AAA_core"/>
</dbReference>
<dbReference type="GO" id="GO:0016887">
    <property type="term" value="F:ATP hydrolysis activity"/>
    <property type="evidence" value="ECO:0007669"/>
    <property type="project" value="InterPro"/>
</dbReference>
<evidence type="ECO:0000256" key="1">
    <source>
        <dbReference type="RuleBase" id="RU003651"/>
    </source>
</evidence>
<accession>D6PBK3</accession>
<dbReference type="InterPro" id="IPR027417">
    <property type="entry name" value="P-loop_NTPase"/>
</dbReference>
<dbReference type="Gene3D" id="1.10.8.60">
    <property type="match status" value="1"/>
</dbReference>
<sequence>MADDYQYEEEYTMEQHYEQDSELSAQEIDPATMVVDIQTPMGPIVVDMKQLEDAKNAVAATRAKQSVLPLGDRMMNEFIGSKHKRDSRYWRGKLGVLMKIHFDLYLADEFEVVEEFMVDQGKLRAAIHESIELHDGQRQRFLAAGTRFYQSKTEKDHHLVTVSSVDHDGDQRISVYTSTRTSVNVHGKSADDLISDVEFDFYQNGILKGAFFDLQYNFISRDKQIDDLIAWDENVKEALWKDIISFQKAMPQLRASGVPNSRGVILAGPPGTGKTMIAKWLAAHSDITCVLISAEMITGRNDIKSCFEMARKLSPTLLIIEDIDTAGALDRRASDHPLLGEFLQSMDGIVPNHGVITLATTNHSNKIDPAIADRPGRFDRIIEVGLPGKDQRFHIFHHLLKKLDLSRNVTLEVKEKLAKMTEGLTGAWIRAVVQDSLILALSKEKNKIGKEHLFDALKDVMERRGMAYRVAPYAPPQAKAKADVYVQ</sequence>